<gene>
    <name evidence="2" type="ORF">CWO07_26040</name>
</gene>
<protein>
    <submittedName>
        <fullName evidence="2">Uncharacterized protein</fullName>
    </submittedName>
</protein>
<keyword evidence="1" id="KW-0175">Coiled coil</keyword>
<evidence type="ECO:0000313" key="3">
    <source>
        <dbReference type="Proteomes" id="UP000244197"/>
    </source>
</evidence>
<name>A0A2T5E9F7_VIBSP</name>
<proteinExistence type="predicted"/>
<comment type="caution">
    <text evidence="2">The sequence shown here is derived from an EMBL/GenBank/DDBJ whole genome shotgun (WGS) entry which is preliminary data.</text>
</comment>
<evidence type="ECO:0000256" key="1">
    <source>
        <dbReference type="SAM" id="Coils"/>
    </source>
</evidence>
<dbReference type="AlphaFoldDB" id="A0A2T5E9F7"/>
<evidence type="ECO:0000313" key="2">
    <source>
        <dbReference type="EMBL" id="PTP15964.1"/>
    </source>
</evidence>
<dbReference type="RefSeq" id="WP_017090283.1">
    <property type="nucleotide sequence ID" value="NZ_PIFK01000130.1"/>
</dbReference>
<dbReference type="EMBL" id="PIFK01000130">
    <property type="protein sequence ID" value="PTP15964.1"/>
    <property type="molecule type" value="Genomic_DNA"/>
</dbReference>
<dbReference type="Proteomes" id="UP000244197">
    <property type="component" value="Unassembled WGS sequence"/>
</dbReference>
<sequence length="558" mass="64114">MAFTTVIYRHANYSKRAKFAKTLAHSLRVKTSKFKPNEWIEELQDRNVIFNEKHPDGLRLNSISLTKRMAYIDSVLSSEFDSTNATKEDKANFKRYEYKLKQKIAKSTASGDLYVAKALKHIAVKKSKNYREIIDNIEGVKRKNQLLRMLDKYMDFASKVEGTTDQRQARVHEAFFKFPHKHGVKADPKQMADCIRSFYAEIAPNHKPKLVVVHDDERTKNSCTGTHPHIFLSTKDSVTGERNLSTTLRNAANAYLAANPTNVQLWNAEKQEHENHRVTNIDATVSGYAASKLTGIVIQDMFMAHVRKHFPALSIAFTDKRTRKIKAFHEQFEDAKKPKADREYNLNALLSNKNNALRMKMKKEVEQHRDKLIDETKAHQAKLAEESKLHQASITQITNELAALDKRLNRRKSMINSTDATLKDKYKQATEIYEQVKQSEARVANLKAQEETLLNSIKQKLADHVERFMAAYIAMFENILNNRSAFINANQVLTIFRSTTEDARNALFDQVDRNQAQLQSMPNIKPEGKAIHTDIHNKFKEMVRPKPEGIRSPSPPRP</sequence>
<accession>A0A2T5E9F7</accession>
<reference evidence="2 3" key="1">
    <citation type="submission" date="2017-11" db="EMBL/GenBank/DDBJ databases">
        <title>Population delineation of vibrios coincides with oyster pathogenicity.</title>
        <authorList>
            <person name="Bruto M."/>
            <person name="Labreuche Y."/>
            <person name="James A."/>
            <person name="Piel D."/>
            <person name="Chenivesse S."/>
            <person name="Petton B."/>
            <person name="Polz M.F."/>
            <person name="Le Roux F."/>
        </authorList>
    </citation>
    <scope>NUCLEOTIDE SEQUENCE [LARGE SCALE GENOMIC DNA]</scope>
    <source>
        <strain evidence="2 3">FF_144</strain>
    </source>
</reference>
<feature type="coiled-coil region" evidence="1">
    <location>
        <begin position="429"/>
        <end position="456"/>
    </location>
</feature>
<organism evidence="2 3">
    <name type="scientific">Vibrio splendidus</name>
    <dbReference type="NCBI Taxonomy" id="29497"/>
    <lineage>
        <taxon>Bacteria</taxon>
        <taxon>Pseudomonadati</taxon>
        <taxon>Pseudomonadota</taxon>
        <taxon>Gammaproteobacteria</taxon>
        <taxon>Vibrionales</taxon>
        <taxon>Vibrionaceae</taxon>
        <taxon>Vibrio</taxon>
    </lineage>
</organism>